<dbReference type="InterPro" id="IPR050979">
    <property type="entry name" value="LD-transpeptidase"/>
</dbReference>
<evidence type="ECO:0000256" key="2">
    <source>
        <dbReference type="ARBA" id="ARBA00005992"/>
    </source>
</evidence>
<dbReference type="PROSITE" id="PS52029">
    <property type="entry name" value="LD_TPASE"/>
    <property type="match status" value="1"/>
</dbReference>
<evidence type="ECO:0000256" key="1">
    <source>
        <dbReference type="ARBA" id="ARBA00004752"/>
    </source>
</evidence>
<evidence type="ECO:0000256" key="3">
    <source>
        <dbReference type="ARBA" id="ARBA00022679"/>
    </source>
</evidence>
<dbReference type="CDD" id="cd16913">
    <property type="entry name" value="YkuD_like"/>
    <property type="match status" value="1"/>
</dbReference>
<evidence type="ECO:0000256" key="6">
    <source>
        <dbReference type="ARBA" id="ARBA00023316"/>
    </source>
</evidence>
<feature type="active site" description="Nucleophile" evidence="7">
    <location>
        <position position="214"/>
    </location>
</feature>
<reference evidence="9 10" key="1">
    <citation type="submission" date="2022-12" db="EMBL/GenBank/DDBJ databases">
        <title>Polyphasic characterization of Geotalea uranireducens NIT-SL11 newly isolated from a complex of sewage sludge and microbially reduced graphene oxide.</title>
        <authorList>
            <person name="Xie L."/>
            <person name="Yoshida N."/>
            <person name="Meng L."/>
        </authorList>
    </citation>
    <scope>NUCLEOTIDE SEQUENCE [LARGE SCALE GENOMIC DNA]</scope>
    <source>
        <strain evidence="9 10">NIT-SL11</strain>
    </source>
</reference>
<evidence type="ECO:0000313" key="9">
    <source>
        <dbReference type="EMBL" id="BDV43164.1"/>
    </source>
</evidence>
<protein>
    <submittedName>
        <fullName evidence="9">Transpeptidase</fullName>
    </submittedName>
</protein>
<dbReference type="Proteomes" id="UP001317705">
    <property type="component" value="Chromosome"/>
</dbReference>
<dbReference type="RefSeq" id="WP_281999280.1">
    <property type="nucleotide sequence ID" value="NZ_AP027151.1"/>
</dbReference>
<dbReference type="EMBL" id="AP027151">
    <property type="protein sequence ID" value="BDV43164.1"/>
    <property type="molecule type" value="Genomic_DNA"/>
</dbReference>
<evidence type="ECO:0000256" key="5">
    <source>
        <dbReference type="ARBA" id="ARBA00022984"/>
    </source>
</evidence>
<proteinExistence type="inferred from homology"/>
<organism evidence="9 10">
    <name type="scientific">Geotalea uraniireducens</name>
    <dbReference type="NCBI Taxonomy" id="351604"/>
    <lineage>
        <taxon>Bacteria</taxon>
        <taxon>Pseudomonadati</taxon>
        <taxon>Thermodesulfobacteriota</taxon>
        <taxon>Desulfuromonadia</taxon>
        <taxon>Geobacterales</taxon>
        <taxon>Geobacteraceae</taxon>
        <taxon>Geotalea</taxon>
    </lineage>
</organism>
<feature type="domain" description="L,D-TPase catalytic" evidence="8">
    <location>
        <begin position="119"/>
        <end position="237"/>
    </location>
</feature>
<evidence type="ECO:0000256" key="4">
    <source>
        <dbReference type="ARBA" id="ARBA00022960"/>
    </source>
</evidence>
<sequence>MTRRIAVLLALIIFVAIVVRKPQSISLPAASPQDPAKEDLTRIDYPSQQTVAWRPHFIRPNETLESLFGKNWIYVARFNRIDRRHAYPGMTIKVPLDMTAARNYQPLPMEYLPAKRYEKFILINLSEQWIGAYVKGKLQFSIPAATGGDGHETPVGLYRIDARDQTHASSLYKTEDQTAQYPMDYAMRFHVGADNVAYWIHARDLPGRPGSHGCVGVYDEPMQNRVYGIPAQPVLFDAKKLYDWAVGNPEYGEDSGHAELIEDGPVVEVVGKNPTYCATPLKPLVATR</sequence>
<keyword evidence="4 7" id="KW-0133">Cell shape</keyword>
<keyword evidence="3" id="KW-0808">Transferase</keyword>
<keyword evidence="6 7" id="KW-0961">Cell wall biogenesis/degradation</keyword>
<accession>A0ABM8EL76</accession>
<comment type="similarity">
    <text evidence="2">Belongs to the YkuD family.</text>
</comment>
<dbReference type="Pfam" id="PF03734">
    <property type="entry name" value="YkuD"/>
    <property type="match status" value="1"/>
</dbReference>
<dbReference type="PANTHER" id="PTHR30582:SF2">
    <property type="entry name" value="L,D-TRANSPEPTIDASE YCIB-RELATED"/>
    <property type="match status" value="1"/>
</dbReference>
<keyword evidence="5 7" id="KW-0573">Peptidoglycan synthesis</keyword>
<dbReference type="InterPro" id="IPR005490">
    <property type="entry name" value="LD_TPept_cat_dom"/>
</dbReference>
<name>A0ABM8EL76_9BACT</name>
<comment type="pathway">
    <text evidence="1 7">Cell wall biogenesis; peptidoglycan biosynthesis.</text>
</comment>
<feature type="active site" description="Proton donor/acceptor" evidence="7">
    <location>
        <position position="201"/>
    </location>
</feature>
<evidence type="ECO:0000259" key="8">
    <source>
        <dbReference type="PROSITE" id="PS52029"/>
    </source>
</evidence>
<evidence type="ECO:0000256" key="7">
    <source>
        <dbReference type="PROSITE-ProRule" id="PRU01373"/>
    </source>
</evidence>
<dbReference type="SUPFAM" id="SSF141523">
    <property type="entry name" value="L,D-transpeptidase catalytic domain-like"/>
    <property type="match status" value="1"/>
</dbReference>
<evidence type="ECO:0000313" key="10">
    <source>
        <dbReference type="Proteomes" id="UP001317705"/>
    </source>
</evidence>
<dbReference type="PANTHER" id="PTHR30582">
    <property type="entry name" value="L,D-TRANSPEPTIDASE"/>
    <property type="match status" value="1"/>
</dbReference>
<dbReference type="InterPro" id="IPR038063">
    <property type="entry name" value="Transpep_catalytic_dom"/>
</dbReference>
<gene>
    <name evidence="9" type="ORF">GURASL_20870</name>
</gene>
<keyword evidence="10" id="KW-1185">Reference proteome</keyword>
<dbReference type="Gene3D" id="2.40.440.10">
    <property type="entry name" value="L,D-transpeptidase catalytic domain-like"/>
    <property type="match status" value="1"/>
</dbReference>